<comment type="caution">
    <text evidence="1">The sequence shown here is derived from an EMBL/GenBank/DDBJ whole genome shotgun (WGS) entry which is preliminary data.</text>
</comment>
<gene>
    <name evidence="1" type="ORF">PoB_003179900</name>
</gene>
<protein>
    <submittedName>
        <fullName evidence="1">Uncharacterized protein</fullName>
    </submittedName>
</protein>
<evidence type="ECO:0000313" key="1">
    <source>
        <dbReference type="EMBL" id="GFO05294.1"/>
    </source>
</evidence>
<dbReference type="AlphaFoldDB" id="A0AAV4AGC0"/>
<organism evidence="1 2">
    <name type="scientific">Plakobranchus ocellatus</name>
    <dbReference type="NCBI Taxonomy" id="259542"/>
    <lineage>
        <taxon>Eukaryota</taxon>
        <taxon>Metazoa</taxon>
        <taxon>Spiralia</taxon>
        <taxon>Lophotrochozoa</taxon>
        <taxon>Mollusca</taxon>
        <taxon>Gastropoda</taxon>
        <taxon>Heterobranchia</taxon>
        <taxon>Euthyneura</taxon>
        <taxon>Panpulmonata</taxon>
        <taxon>Sacoglossa</taxon>
        <taxon>Placobranchoidea</taxon>
        <taxon>Plakobranchidae</taxon>
        <taxon>Plakobranchus</taxon>
    </lineage>
</organism>
<sequence length="99" mass="11416">MLRSFSSPIQVLYSQAKSERRELGRDQGKHCFLLFISQEDRARPHTHIFASSPHRPCPEESRDVIISRRVFRCTISGCQLGVGYHFFSQLAPPKKRLGM</sequence>
<accession>A0AAV4AGC0</accession>
<proteinExistence type="predicted"/>
<dbReference type="EMBL" id="BLXT01003747">
    <property type="protein sequence ID" value="GFO05294.1"/>
    <property type="molecule type" value="Genomic_DNA"/>
</dbReference>
<evidence type="ECO:0000313" key="2">
    <source>
        <dbReference type="Proteomes" id="UP000735302"/>
    </source>
</evidence>
<keyword evidence="2" id="KW-1185">Reference proteome</keyword>
<dbReference type="Proteomes" id="UP000735302">
    <property type="component" value="Unassembled WGS sequence"/>
</dbReference>
<name>A0AAV4AGC0_9GAST</name>
<reference evidence="1 2" key="1">
    <citation type="journal article" date="2021" name="Elife">
        <title>Chloroplast acquisition without the gene transfer in kleptoplastic sea slugs, Plakobranchus ocellatus.</title>
        <authorList>
            <person name="Maeda T."/>
            <person name="Takahashi S."/>
            <person name="Yoshida T."/>
            <person name="Shimamura S."/>
            <person name="Takaki Y."/>
            <person name="Nagai Y."/>
            <person name="Toyoda A."/>
            <person name="Suzuki Y."/>
            <person name="Arimoto A."/>
            <person name="Ishii H."/>
            <person name="Satoh N."/>
            <person name="Nishiyama T."/>
            <person name="Hasebe M."/>
            <person name="Maruyama T."/>
            <person name="Minagawa J."/>
            <person name="Obokata J."/>
            <person name="Shigenobu S."/>
        </authorList>
    </citation>
    <scope>NUCLEOTIDE SEQUENCE [LARGE SCALE GENOMIC DNA]</scope>
</reference>